<name>A0A2R4MBP4_9HYPH</name>
<sequence length="102" mass="11840">MNVAKNQFDRNYRAHIEKQVLTSIMKASTDPDTGKTTVRTVEAIDALICVISRFAGMQVTSIRMLDEMSAQHQRVLKERTENYYRQYQLGNGPNLNIQREYE</sequence>
<keyword evidence="2" id="KW-1185">Reference proteome</keyword>
<accession>A0A2R4MBP4</accession>
<dbReference type="AlphaFoldDB" id="A0A2R4MBP4"/>
<evidence type="ECO:0000313" key="1">
    <source>
        <dbReference type="EMBL" id="AVX03447.1"/>
    </source>
</evidence>
<reference evidence="1 2" key="1">
    <citation type="submission" date="2017-05" db="EMBL/GenBank/DDBJ databases">
        <title>Genome Analysis of Maritalea myrionectae HL2708#5.</title>
        <authorList>
            <consortium name="Cotde Inc.-PKNU"/>
            <person name="Jang D."/>
            <person name="Oh H.-M."/>
        </authorList>
    </citation>
    <scope>NUCLEOTIDE SEQUENCE [LARGE SCALE GENOMIC DNA]</scope>
    <source>
        <strain evidence="1 2">HL2708#5</strain>
    </source>
</reference>
<gene>
    <name evidence="1" type="ORF">MXMO3_00916</name>
</gene>
<dbReference type="RefSeq" id="WP_117395087.1">
    <property type="nucleotide sequence ID" value="NZ_CP021330.1"/>
</dbReference>
<evidence type="ECO:0000313" key="2">
    <source>
        <dbReference type="Proteomes" id="UP000258927"/>
    </source>
</evidence>
<dbReference type="Proteomes" id="UP000258927">
    <property type="component" value="Chromosome"/>
</dbReference>
<organism evidence="1 2">
    <name type="scientific">Maritalea myrionectae</name>
    <dbReference type="NCBI Taxonomy" id="454601"/>
    <lineage>
        <taxon>Bacteria</taxon>
        <taxon>Pseudomonadati</taxon>
        <taxon>Pseudomonadota</taxon>
        <taxon>Alphaproteobacteria</taxon>
        <taxon>Hyphomicrobiales</taxon>
        <taxon>Devosiaceae</taxon>
        <taxon>Maritalea</taxon>
    </lineage>
</organism>
<dbReference type="KEGG" id="mmyr:MXMO3_00916"/>
<protein>
    <submittedName>
        <fullName evidence="1">Uncharacterized protein</fullName>
    </submittedName>
</protein>
<dbReference type="EMBL" id="CP021330">
    <property type="protein sequence ID" value="AVX03447.1"/>
    <property type="molecule type" value="Genomic_DNA"/>
</dbReference>
<proteinExistence type="predicted"/>